<proteinExistence type="predicted"/>
<dbReference type="EMBL" id="AZDT01000007">
    <property type="protein sequence ID" value="KRK77353.1"/>
    <property type="molecule type" value="Genomic_DNA"/>
</dbReference>
<evidence type="ECO:0000256" key="4">
    <source>
        <dbReference type="ARBA" id="ARBA00022692"/>
    </source>
</evidence>
<feature type="transmembrane region" description="Helical" evidence="8">
    <location>
        <begin position="344"/>
        <end position="365"/>
    </location>
</feature>
<evidence type="ECO:0000256" key="2">
    <source>
        <dbReference type="ARBA" id="ARBA00022475"/>
    </source>
</evidence>
<evidence type="ECO:0000313" key="11">
    <source>
        <dbReference type="Proteomes" id="UP000051162"/>
    </source>
</evidence>
<dbReference type="CDD" id="cd01840">
    <property type="entry name" value="SGNH_hydrolase_yrhL_like"/>
    <property type="match status" value="1"/>
</dbReference>
<feature type="transmembrane region" description="Helical" evidence="8">
    <location>
        <begin position="220"/>
        <end position="237"/>
    </location>
</feature>
<organism evidence="10 11">
    <name type="scientific">Levilactobacillus namurensis DSM 19117</name>
    <dbReference type="NCBI Taxonomy" id="1423773"/>
    <lineage>
        <taxon>Bacteria</taxon>
        <taxon>Bacillati</taxon>
        <taxon>Bacillota</taxon>
        <taxon>Bacilli</taxon>
        <taxon>Lactobacillales</taxon>
        <taxon>Lactobacillaceae</taxon>
        <taxon>Levilactobacillus</taxon>
    </lineage>
</organism>
<dbReference type="PANTHER" id="PTHR23028:SF53">
    <property type="entry name" value="ACYL_TRANSF_3 DOMAIN-CONTAINING PROTEIN"/>
    <property type="match status" value="1"/>
</dbReference>
<evidence type="ECO:0000256" key="5">
    <source>
        <dbReference type="ARBA" id="ARBA00022989"/>
    </source>
</evidence>
<dbReference type="InterPro" id="IPR050879">
    <property type="entry name" value="Acyltransferase_3"/>
</dbReference>
<feature type="transmembrane region" description="Helical" evidence="8">
    <location>
        <begin position="187"/>
        <end position="205"/>
    </location>
</feature>
<dbReference type="RefSeq" id="WP_056943592.1">
    <property type="nucleotide sequence ID" value="NZ_AZDT01000007.1"/>
</dbReference>
<keyword evidence="6 8" id="KW-0472">Membrane</keyword>
<name>A0A0R1K9B9_9LACO</name>
<feature type="transmembrane region" description="Helical" evidence="8">
    <location>
        <begin position="163"/>
        <end position="180"/>
    </location>
</feature>
<evidence type="ECO:0000313" key="10">
    <source>
        <dbReference type="EMBL" id="KRK77353.1"/>
    </source>
</evidence>
<evidence type="ECO:0000256" key="7">
    <source>
        <dbReference type="ARBA" id="ARBA00023315"/>
    </source>
</evidence>
<dbReference type="STRING" id="1423773.FD30_GL000101"/>
<feature type="transmembrane region" description="Helical" evidence="8">
    <location>
        <begin position="24"/>
        <end position="45"/>
    </location>
</feature>
<dbReference type="OrthoDB" id="9796461at2"/>
<dbReference type="PANTHER" id="PTHR23028">
    <property type="entry name" value="ACETYLTRANSFERASE"/>
    <property type="match status" value="1"/>
</dbReference>
<evidence type="ECO:0000256" key="3">
    <source>
        <dbReference type="ARBA" id="ARBA00022679"/>
    </source>
</evidence>
<gene>
    <name evidence="10" type="ORF">FD30_GL000101</name>
</gene>
<evidence type="ECO:0000259" key="9">
    <source>
        <dbReference type="Pfam" id="PF01757"/>
    </source>
</evidence>
<dbReference type="SUPFAM" id="SSF52266">
    <property type="entry name" value="SGNH hydrolase"/>
    <property type="match status" value="1"/>
</dbReference>
<dbReference type="GO" id="GO:0005886">
    <property type="term" value="C:plasma membrane"/>
    <property type="evidence" value="ECO:0007669"/>
    <property type="project" value="UniProtKB-SubCell"/>
</dbReference>
<feature type="domain" description="Acyltransferase 3" evidence="9">
    <location>
        <begin position="26"/>
        <end position="358"/>
    </location>
</feature>
<keyword evidence="3 10" id="KW-0808">Transferase</keyword>
<evidence type="ECO:0000256" key="8">
    <source>
        <dbReference type="SAM" id="Phobius"/>
    </source>
</evidence>
<comment type="caution">
    <text evidence="10">The sequence shown here is derived from an EMBL/GenBank/DDBJ whole genome shotgun (WGS) entry which is preliminary data.</text>
</comment>
<keyword evidence="4 8" id="KW-0812">Transmembrane</keyword>
<sequence length="653" mass="73500">MNQRNTPLTRASWRSQRANHKRRYITGFDGLRTLAVLGVIIYHLVPSSLQGGYLGVPIFFLISGYLVTYLLIQEFETHDRINIKSFYERRVKRLYPALVTMLLGTTAYITLFQRSLLVNIRGTVTTNLLYVYNWFEINHGQSYFDRFNGESPFTHLWTLSIEGQFYLVWPLVVLALLLLVRNKFRSMLILLALAVVSAVAMALLFDPNNLNRVYYGTDTRMFAILIGAGMAFIWPAYKLRDDISSAHRMLLDAAGLISLVAVVYMFFTMNGQAPSTYRGGMFWFTVLSAVLVGTVAHPGSDMNRILSNPLFDYVGKRSYGIYLYQFPVMIFYEARVKNIGNHPLINSIIEVILIMLVTEASYRWIENPLRRYQYRNTFRDLKRILSNPGSHRIASTISVLSALCLVLTMTGFVQQPAAPKQTALQKTITKRQSEAQKKNAAAAKKQRELAAAESKEKHDKAVAYAKLSKADKATAKYYFLNADELNTSKNTPLTAIGDSVLLDDSGDLQKVFPGAVVDGQVGRQASAMPGVISSLSQRGQLAKNVLVNIGTNGTITQDNADQIIHGLGPDRQIFWVTAHVPTREWQGQVNAMIHKTAKKYKNVHVIDWYTTAKGQSSWFVNDDVHPNNTGNRHFTSLIAKTITKQLNAENGKK</sequence>
<evidence type="ECO:0000256" key="6">
    <source>
        <dbReference type="ARBA" id="ARBA00023136"/>
    </source>
</evidence>
<feature type="transmembrane region" description="Helical" evidence="8">
    <location>
        <begin position="249"/>
        <end position="269"/>
    </location>
</feature>
<comment type="subcellular location">
    <subcellularLocation>
        <location evidence="1">Cell membrane</location>
        <topology evidence="1">Multi-pass membrane protein</topology>
    </subcellularLocation>
</comment>
<dbReference type="GO" id="GO:0016747">
    <property type="term" value="F:acyltransferase activity, transferring groups other than amino-acyl groups"/>
    <property type="evidence" value="ECO:0007669"/>
    <property type="project" value="InterPro"/>
</dbReference>
<keyword evidence="7 10" id="KW-0012">Acyltransferase</keyword>
<dbReference type="GeneID" id="84782639"/>
<feature type="transmembrane region" description="Helical" evidence="8">
    <location>
        <begin position="93"/>
        <end position="111"/>
    </location>
</feature>
<keyword evidence="2" id="KW-1003">Cell membrane</keyword>
<dbReference type="Pfam" id="PF01757">
    <property type="entry name" value="Acyl_transf_3"/>
    <property type="match status" value="1"/>
</dbReference>
<protein>
    <submittedName>
        <fullName evidence="10">Acyltransferase</fullName>
    </submittedName>
</protein>
<evidence type="ECO:0000256" key="1">
    <source>
        <dbReference type="ARBA" id="ARBA00004651"/>
    </source>
</evidence>
<keyword evidence="5 8" id="KW-1133">Transmembrane helix</keyword>
<dbReference type="GO" id="GO:0009103">
    <property type="term" value="P:lipopolysaccharide biosynthetic process"/>
    <property type="evidence" value="ECO:0007669"/>
    <property type="project" value="TreeGrafter"/>
</dbReference>
<feature type="transmembrane region" description="Helical" evidence="8">
    <location>
        <begin position="51"/>
        <end position="72"/>
    </location>
</feature>
<dbReference type="InterPro" id="IPR002656">
    <property type="entry name" value="Acyl_transf_3_dom"/>
</dbReference>
<dbReference type="Proteomes" id="UP000051162">
    <property type="component" value="Unassembled WGS sequence"/>
</dbReference>
<dbReference type="InterPro" id="IPR036514">
    <property type="entry name" value="SGNH_hydro_sf"/>
</dbReference>
<dbReference type="AlphaFoldDB" id="A0A0R1K9B9"/>
<keyword evidence="11" id="KW-1185">Reference proteome</keyword>
<accession>A0A0R1K9B9</accession>
<reference evidence="10 11" key="1">
    <citation type="journal article" date="2015" name="Genome Announc.">
        <title>Expanding the biotechnology potential of lactobacilli through comparative genomics of 213 strains and associated genera.</title>
        <authorList>
            <person name="Sun Z."/>
            <person name="Harris H.M."/>
            <person name="McCann A."/>
            <person name="Guo C."/>
            <person name="Argimon S."/>
            <person name="Zhang W."/>
            <person name="Yang X."/>
            <person name="Jeffery I.B."/>
            <person name="Cooney J.C."/>
            <person name="Kagawa T.F."/>
            <person name="Liu W."/>
            <person name="Song Y."/>
            <person name="Salvetti E."/>
            <person name="Wrobel A."/>
            <person name="Rasinkangas P."/>
            <person name="Parkhill J."/>
            <person name="Rea M.C."/>
            <person name="O'Sullivan O."/>
            <person name="Ritari J."/>
            <person name="Douillard F.P."/>
            <person name="Paul Ross R."/>
            <person name="Yang R."/>
            <person name="Briner A.E."/>
            <person name="Felis G.E."/>
            <person name="de Vos W.M."/>
            <person name="Barrangou R."/>
            <person name="Klaenhammer T.R."/>
            <person name="Caufield P.W."/>
            <person name="Cui Y."/>
            <person name="Zhang H."/>
            <person name="O'Toole P.W."/>
        </authorList>
    </citation>
    <scope>NUCLEOTIDE SEQUENCE [LARGE SCALE GENOMIC DNA]</scope>
    <source>
        <strain evidence="10 11">DSM 19117</strain>
    </source>
</reference>
<feature type="transmembrane region" description="Helical" evidence="8">
    <location>
        <begin position="281"/>
        <end position="298"/>
    </location>
</feature>
<dbReference type="PATRIC" id="fig|1423773.3.peg.103"/>
<dbReference type="Gene3D" id="3.40.50.1110">
    <property type="entry name" value="SGNH hydrolase"/>
    <property type="match status" value="1"/>
</dbReference>